<evidence type="ECO:0000256" key="7">
    <source>
        <dbReference type="ARBA" id="ARBA00050038"/>
    </source>
</evidence>
<feature type="binding site" evidence="8">
    <location>
        <position position="20"/>
    </location>
    <ligand>
        <name>tRNA</name>
        <dbReference type="ChEBI" id="CHEBI:17843"/>
    </ligand>
</feature>
<comment type="function">
    <text evidence="8">Hydrolyzes ribosome-free peptidyl-tRNAs (with 1 or more amino acids incorporated), which drop off the ribosome during protein synthesis, or as a result of ribosome stalling.</text>
</comment>
<dbReference type="EMBL" id="LT607753">
    <property type="protein sequence ID" value="SCG65415.1"/>
    <property type="molecule type" value="Genomic_DNA"/>
</dbReference>
<feature type="site" description="Stabilizes the basic form of H active site to accept a proton" evidence="8">
    <location>
        <position position="100"/>
    </location>
</feature>
<gene>
    <name evidence="8" type="primary">pth</name>
    <name evidence="11" type="ORF">GA0070614_3952</name>
</gene>
<accession>A0A1C5J4D1</accession>
<dbReference type="InterPro" id="IPR001328">
    <property type="entry name" value="Pept_tRNA_hydro"/>
</dbReference>
<comment type="subcellular location">
    <subcellularLocation>
        <location evidence="8">Cytoplasm</location>
    </subcellularLocation>
</comment>
<feature type="binding site" evidence="8">
    <location>
        <position position="73"/>
    </location>
    <ligand>
        <name>tRNA</name>
        <dbReference type="ChEBI" id="CHEBI:17843"/>
    </ligand>
</feature>
<dbReference type="RefSeq" id="WP_088977326.1">
    <property type="nucleotide sequence ID" value="NZ_LT607753.1"/>
</dbReference>
<dbReference type="InterPro" id="IPR036416">
    <property type="entry name" value="Pept_tRNA_hydro_sf"/>
</dbReference>
<organism evidence="11 12">
    <name type="scientific">Micromonospora coxensis</name>
    <dbReference type="NCBI Taxonomy" id="356852"/>
    <lineage>
        <taxon>Bacteria</taxon>
        <taxon>Bacillati</taxon>
        <taxon>Actinomycetota</taxon>
        <taxon>Actinomycetes</taxon>
        <taxon>Micromonosporales</taxon>
        <taxon>Micromonosporaceae</taxon>
        <taxon>Micromonospora</taxon>
    </lineage>
</organism>
<feature type="binding site" evidence="8">
    <location>
        <position position="121"/>
    </location>
    <ligand>
        <name>tRNA</name>
        <dbReference type="ChEBI" id="CHEBI:17843"/>
    </ligand>
</feature>
<keyword evidence="8" id="KW-0963">Cytoplasm</keyword>
<evidence type="ECO:0000256" key="2">
    <source>
        <dbReference type="ARBA" id="ARBA00022555"/>
    </source>
</evidence>
<dbReference type="HAMAP" id="MF_00083">
    <property type="entry name" value="Pept_tRNA_hydro_bact"/>
    <property type="match status" value="1"/>
</dbReference>
<comment type="catalytic activity">
    <reaction evidence="6 8 9">
        <text>an N-acyl-L-alpha-aminoacyl-tRNA + H2O = an N-acyl-L-amino acid + a tRNA + H(+)</text>
        <dbReference type="Rhea" id="RHEA:54448"/>
        <dbReference type="Rhea" id="RHEA-COMP:10123"/>
        <dbReference type="Rhea" id="RHEA-COMP:13883"/>
        <dbReference type="ChEBI" id="CHEBI:15377"/>
        <dbReference type="ChEBI" id="CHEBI:15378"/>
        <dbReference type="ChEBI" id="CHEBI:59874"/>
        <dbReference type="ChEBI" id="CHEBI:78442"/>
        <dbReference type="ChEBI" id="CHEBI:138191"/>
        <dbReference type="EC" id="3.1.1.29"/>
    </reaction>
</comment>
<evidence type="ECO:0000256" key="3">
    <source>
        <dbReference type="ARBA" id="ARBA00022801"/>
    </source>
</evidence>
<feature type="binding site" evidence="8">
    <location>
        <position position="75"/>
    </location>
    <ligand>
        <name>tRNA</name>
        <dbReference type="ChEBI" id="CHEBI:17843"/>
    </ligand>
</feature>
<evidence type="ECO:0000313" key="11">
    <source>
        <dbReference type="EMBL" id="SCG65415.1"/>
    </source>
</evidence>
<dbReference type="GO" id="GO:0072344">
    <property type="term" value="P:rescue of stalled ribosome"/>
    <property type="evidence" value="ECO:0007669"/>
    <property type="project" value="UniProtKB-UniRule"/>
</dbReference>
<dbReference type="InterPro" id="IPR018171">
    <property type="entry name" value="Pept_tRNA_hydro_CS"/>
</dbReference>
<feature type="active site" description="Proton acceptor" evidence="8">
    <location>
        <position position="25"/>
    </location>
</feature>
<dbReference type="OrthoDB" id="9800507at2"/>
<evidence type="ECO:0000256" key="10">
    <source>
        <dbReference type="RuleBase" id="RU004320"/>
    </source>
</evidence>
<comment type="similarity">
    <text evidence="5 8 10">Belongs to the PTH family.</text>
</comment>
<dbReference type="NCBIfam" id="TIGR00447">
    <property type="entry name" value="pth"/>
    <property type="match status" value="1"/>
</dbReference>
<dbReference type="PROSITE" id="PS01196">
    <property type="entry name" value="PEPT_TRNA_HYDROL_2"/>
    <property type="match status" value="1"/>
</dbReference>
<evidence type="ECO:0000256" key="9">
    <source>
        <dbReference type="RuleBase" id="RU000673"/>
    </source>
</evidence>
<keyword evidence="2 8" id="KW-0820">tRNA-binding</keyword>
<sequence length="196" mass="20982">MTDEAGPWLVVGLGNPGREYAGNRHNVGFMVADLLAGRVGARFGRHKRAVAEVAEGRLGFGGPKLVLVKPLTYMNLSGGPVAALAQFHKIPADRVIAVHDELDIPYGQLRIKLGGGEGGHNGLRSMSKSLGTKDYVRVRFGIGRPPGRQDPADYVLSDFGAAERKELEFLVDRAADVVESVVTKGVEPTQNAYHGV</sequence>
<dbReference type="EC" id="3.1.1.29" evidence="1 8"/>
<dbReference type="GO" id="GO:0004045">
    <property type="term" value="F:peptidyl-tRNA hydrolase activity"/>
    <property type="evidence" value="ECO:0007669"/>
    <property type="project" value="UniProtKB-UniRule"/>
</dbReference>
<keyword evidence="3 8" id="KW-0378">Hydrolase</keyword>
<evidence type="ECO:0000256" key="5">
    <source>
        <dbReference type="ARBA" id="ARBA00038063"/>
    </source>
</evidence>
<dbReference type="CDD" id="cd00462">
    <property type="entry name" value="PTH"/>
    <property type="match status" value="1"/>
</dbReference>
<dbReference type="Pfam" id="PF01195">
    <property type="entry name" value="Pept_tRNA_hydro"/>
    <property type="match status" value="1"/>
</dbReference>
<dbReference type="FunFam" id="3.40.50.1470:FF:000001">
    <property type="entry name" value="Peptidyl-tRNA hydrolase"/>
    <property type="match status" value="1"/>
</dbReference>
<comment type="subunit">
    <text evidence="8">Monomer.</text>
</comment>
<keyword evidence="4 8" id="KW-0694">RNA-binding</keyword>
<comment type="function">
    <text evidence="8">Catalyzes the release of premature peptidyl moieties from peptidyl-tRNA molecules trapped in stalled 50S ribosomal subunits, and thus maintains levels of free tRNAs and 50S ribosomes.</text>
</comment>
<dbReference type="GO" id="GO:0000049">
    <property type="term" value="F:tRNA binding"/>
    <property type="evidence" value="ECO:0007669"/>
    <property type="project" value="UniProtKB-UniRule"/>
</dbReference>
<evidence type="ECO:0000256" key="1">
    <source>
        <dbReference type="ARBA" id="ARBA00013260"/>
    </source>
</evidence>
<dbReference type="GO" id="GO:0006515">
    <property type="term" value="P:protein quality control for misfolded or incompletely synthesized proteins"/>
    <property type="evidence" value="ECO:0007669"/>
    <property type="project" value="UniProtKB-UniRule"/>
</dbReference>
<name>A0A1C5J4D1_9ACTN</name>
<reference evidence="12" key="1">
    <citation type="submission" date="2016-06" db="EMBL/GenBank/DDBJ databases">
        <authorList>
            <person name="Varghese N."/>
            <person name="Submissions Spin"/>
        </authorList>
    </citation>
    <scope>NUCLEOTIDE SEQUENCE [LARGE SCALE GENOMIC DNA]</scope>
    <source>
        <strain evidence="12">DSM 45161</strain>
    </source>
</reference>
<dbReference type="Gene3D" id="3.40.50.1470">
    <property type="entry name" value="Peptidyl-tRNA hydrolase"/>
    <property type="match status" value="1"/>
</dbReference>
<dbReference type="PANTHER" id="PTHR17224:SF1">
    <property type="entry name" value="PEPTIDYL-TRNA HYDROLASE"/>
    <property type="match status" value="1"/>
</dbReference>
<feature type="site" description="Discriminates between blocked and unblocked aminoacyl-tRNA" evidence="8">
    <location>
        <position position="15"/>
    </location>
</feature>
<evidence type="ECO:0000256" key="8">
    <source>
        <dbReference type="HAMAP-Rule" id="MF_00083"/>
    </source>
</evidence>
<dbReference type="Proteomes" id="UP000198215">
    <property type="component" value="Chromosome I"/>
</dbReference>
<protein>
    <recommendedName>
        <fullName evidence="7 8">Peptidyl-tRNA hydrolase</fullName>
        <shortName evidence="8">Pth</shortName>
        <ecNumber evidence="1 8">3.1.1.29</ecNumber>
    </recommendedName>
</protein>
<evidence type="ECO:0000256" key="6">
    <source>
        <dbReference type="ARBA" id="ARBA00048707"/>
    </source>
</evidence>
<dbReference type="SUPFAM" id="SSF53178">
    <property type="entry name" value="Peptidyl-tRNA hydrolase-like"/>
    <property type="match status" value="1"/>
</dbReference>
<dbReference type="AlphaFoldDB" id="A0A1C5J4D1"/>
<evidence type="ECO:0000256" key="4">
    <source>
        <dbReference type="ARBA" id="ARBA00022884"/>
    </source>
</evidence>
<dbReference type="PANTHER" id="PTHR17224">
    <property type="entry name" value="PEPTIDYL-TRNA HYDROLASE"/>
    <property type="match status" value="1"/>
</dbReference>
<evidence type="ECO:0000313" key="12">
    <source>
        <dbReference type="Proteomes" id="UP000198215"/>
    </source>
</evidence>
<dbReference type="PROSITE" id="PS01195">
    <property type="entry name" value="PEPT_TRNA_HYDROL_1"/>
    <property type="match status" value="1"/>
</dbReference>
<keyword evidence="12" id="KW-1185">Reference proteome</keyword>
<proteinExistence type="inferred from homology"/>
<dbReference type="GO" id="GO:0005737">
    <property type="term" value="C:cytoplasm"/>
    <property type="evidence" value="ECO:0007669"/>
    <property type="project" value="UniProtKB-SubCell"/>
</dbReference>